<dbReference type="PROSITE" id="PS00691">
    <property type="entry name" value="DNA_PHOTOLYASES_1_2"/>
    <property type="match status" value="1"/>
</dbReference>
<dbReference type="PANTHER" id="PTHR11455">
    <property type="entry name" value="CRYPTOCHROME"/>
    <property type="match status" value="1"/>
</dbReference>
<keyword evidence="7" id="KW-0456">Lyase</keyword>
<keyword evidence="8" id="KW-1185">Reference proteome</keyword>
<evidence type="ECO:0000256" key="2">
    <source>
        <dbReference type="ARBA" id="ARBA00022630"/>
    </source>
</evidence>
<dbReference type="InterPro" id="IPR036134">
    <property type="entry name" value="Crypto/Photolyase_FAD-like_sf"/>
</dbReference>
<comment type="similarity">
    <text evidence="5">Belongs to the DNA photolyase family.</text>
</comment>
<keyword evidence="3 5" id="KW-0274">FAD</keyword>
<organism evidence="7 8">
    <name type="scientific">Demequina muriae</name>
    <dbReference type="NCBI Taxonomy" id="3051664"/>
    <lineage>
        <taxon>Bacteria</taxon>
        <taxon>Bacillati</taxon>
        <taxon>Actinomycetota</taxon>
        <taxon>Actinomycetes</taxon>
        <taxon>Micrococcales</taxon>
        <taxon>Demequinaceae</taxon>
        <taxon>Demequina</taxon>
    </lineage>
</organism>
<dbReference type="SUPFAM" id="SSF52425">
    <property type="entry name" value="Cryptochrome/photolyase, N-terminal domain"/>
    <property type="match status" value="1"/>
</dbReference>
<dbReference type="PANTHER" id="PTHR11455:SF9">
    <property type="entry name" value="CRYPTOCHROME CIRCADIAN CLOCK 5 ISOFORM X1"/>
    <property type="match status" value="1"/>
</dbReference>
<comment type="caution">
    <text evidence="7">The sequence shown here is derived from an EMBL/GenBank/DDBJ whole genome shotgun (WGS) entry which is preliminary data.</text>
</comment>
<dbReference type="RefSeq" id="WP_301142773.1">
    <property type="nucleotide sequence ID" value="NZ_JAUHQA010000001.1"/>
</dbReference>
<dbReference type="Gene3D" id="1.10.579.10">
    <property type="entry name" value="DNA Cyclobutane Dipyrimidine Photolyase, subunit A, domain 3"/>
    <property type="match status" value="1"/>
</dbReference>
<dbReference type="EC" id="4.1.99.3" evidence="7"/>
<name>A0ABT8GIH3_9MICO</name>
<dbReference type="Pfam" id="PF00875">
    <property type="entry name" value="DNA_photolyase"/>
    <property type="match status" value="1"/>
</dbReference>
<evidence type="ECO:0000256" key="3">
    <source>
        <dbReference type="ARBA" id="ARBA00022827"/>
    </source>
</evidence>
<evidence type="ECO:0000259" key="6">
    <source>
        <dbReference type="PROSITE" id="PS51645"/>
    </source>
</evidence>
<dbReference type="Gene3D" id="1.25.40.80">
    <property type="match status" value="1"/>
</dbReference>
<dbReference type="Proteomes" id="UP001172708">
    <property type="component" value="Unassembled WGS sequence"/>
</dbReference>
<feature type="domain" description="Photolyase/cryptochrome alpha/beta" evidence="6">
    <location>
        <begin position="1"/>
        <end position="123"/>
    </location>
</feature>
<protein>
    <submittedName>
        <fullName evidence="7">Deoxyribodipyrimidine photo-lyase</fullName>
        <ecNumber evidence="7">4.1.99.3</ecNumber>
    </submittedName>
</protein>
<dbReference type="InterPro" id="IPR014729">
    <property type="entry name" value="Rossmann-like_a/b/a_fold"/>
</dbReference>
<dbReference type="InterPro" id="IPR036155">
    <property type="entry name" value="Crypto/Photolyase_N_sf"/>
</dbReference>
<keyword evidence="2 5" id="KW-0285">Flavoprotein</keyword>
<keyword evidence="4 5" id="KW-0157">Chromophore</keyword>
<reference evidence="7" key="1">
    <citation type="submission" date="2023-06" db="EMBL/GenBank/DDBJ databases">
        <title>Egi l300058.</title>
        <authorList>
            <person name="Gao L."/>
            <person name="Fang B.-Z."/>
            <person name="Li W.-J."/>
        </authorList>
    </citation>
    <scope>NUCLEOTIDE SEQUENCE</scope>
    <source>
        <strain evidence="7">EGI L300058</strain>
    </source>
</reference>
<dbReference type="GO" id="GO:0003904">
    <property type="term" value="F:deoxyribodipyrimidine photo-lyase activity"/>
    <property type="evidence" value="ECO:0007669"/>
    <property type="project" value="UniProtKB-EC"/>
</dbReference>
<dbReference type="PRINTS" id="PR00147">
    <property type="entry name" value="DNAPHOTLYASE"/>
</dbReference>
<evidence type="ECO:0000256" key="1">
    <source>
        <dbReference type="ARBA" id="ARBA00001974"/>
    </source>
</evidence>
<dbReference type="PROSITE" id="PS51645">
    <property type="entry name" value="PHR_CRY_ALPHA_BETA"/>
    <property type="match status" value="1"/>
</dbReference>
<accession>A0ABT8GIH3</accession>
<dbReference type="InterPro" id="IPR002081">
    <property type="entry name" value="Cryptochrome/DNA_photolyase_1"/>
</dbReference>
<sequence>MTHLWWARRDLRLDDNPALLSAQEGSPAAAVFAWTPALHFWSGRRRAHLARVLWSLREDTGGALAVRRGEAADAVLAAARQADATAVWASQEYTPSGVREQKHVAAALEADGRELRMIGSPYAVAPGRVTKGDGTPYRVFTPYRGAWREHGWRSPAAPADADAFVRLPRDSADADLDQIAAHADAEDPLERTEEFRERRVREDLEAFVDDRVEHYGDERDRPDLDSTSRLSSALAFGLVHPRTVLALTGAVDHPAARTFESEIAWREFHADTLWHEPQARRESLSTVVLEDDWATGAEADAAFVAWRDGRTGFPLVDAGMRQLASTGWMHNRVRMVVASFLVKDLHLPWQRGADYFRRALVDYDHAQNQLNWQWVAGTGRDASPYFRVFNPETQAGKFDPHRRYVERWVPELDTPAYPAPMVDHKVERERALELNRRAKARVQR</sequence>
<evidence type="ECO:0000256" key="5">
    <source>
        <dbReference type="RuleBase" id="RU004182"/>
    </source>
</evidence>
<dbReference type="InterPro" id="IPR005101">
    <property type="entry name" value="Cryptochr/Photolyase_FAD-bd"/>
</dbReference>
<proteinExistence type="inferred from homology"/>
<comment type="cofactor">
    <cofactor evidence="1">
        <name>FAD</name>
        <dbReference type="ChEBI" id="CHEBI:57692"/>
    </cofactor>
</comment>
<dbReference type="SUPFAM" id="SSF48173">
    <property type="entry name" value="Cryptochrome/photolyase FAD-binding domain"/>
    <property type="match status" value="1"/>
</dbReference>
<dbReference type="Pfam" id="PF03441">
    <property type="entry name" value="FAD_binding_7"/>
    <property type="match status" value="1"/>
</dbReference>
<evidence type="ECO:0000313" key="7">
    <source>
        <dbReference type="EMBL" id="MDN4481223.1"/>
    </source>
</evidence>
<evidence type="ECO:0000313" key="8">
    <source>
        <dbReference type="Proteomes" id="UP001172708"/>
    </source>
</evidence>
<gene>
    <name evidence="7" type="ORF">QQX02_09835</name>
</gene>
<dbReference type="InterPro" id="IPR018394">
    <property type="entry name" value="DNA_photolyase_1_CS_C"/>
</dbReference>
<evidence type="ECO:0000256" key="4">
    <source>
        <dbReference type="ARBA" id="ARBA00022991"/>
    </source>
</evidence>
<dbReference type="InterPro" id="IPR006050">
    <property type="entry name" value="DNA_photolyase_N"/>
</dbReference>
<dbReference type="Gene3D" id="3.40.50.620">
    <property type="entry name" value="HUPs"/>
    <property type="match status" value="1"/>
</dbReference>
<dbReference type="EMBL" id="JAUHQA010000001">
    <property type="protein sequence ID" value="MDN4481223.1"/>
    <property type="molecule type" value="Genomic_DNA"/>
</dbReference>
<dbReference type="PROSITE" id="PS00394">
    <property type="entry name" value="DNA_PHOTOLYASES_1_1"/>
    <property type="match status" value="1"/>
</dbReference>